<organism evidence="2 3">
    <name type="scientific">Acinetobacter apis</name>
    <dbReference type="NCBI Taxonomy" id="1229165"/>
    <lineage>
        <taxon>Bacteria</taxon>
        <taxon>Pseudomonadati</taxon>
        <taxon>Pseudomonadota</taxon>
        <taxon>Gammaproteobacteria</taxon>
        <taxon>Moraxellales</taxon>
        <taxon>Moraxellaceae</taxon>
        <taxon>Acinetobacter</taxon>
    </lineage>
</organism>
<dbReference type="EMBL" id="FZLN01000001">
    <property type="protein sequence ID" value="SNQ28463.1"/>
    <property type="molecule type" value="Genomic_DNA"/>
</dbReference>
<evidence type="ECO:0000313" key="2">
    <source>
        <dbReference type="EMBL" id="SNQ28463.1"/>
    </source>
</evidence>
<keyword evidence="1" id="KW-0812">Transmembrane</keyword>
<proteinExistence type="predicted"/>
<dbReference type="AlphaFoldDB" id="A0A217ED99"/>
<keyword evidence="1" id="KW-1133">Transmembrane helix</keyword>
<reference evidence="3" key="1">
    <citation type="submission" date="2017-06" db="EMBL/GenBank/DDBJ databases">
        <authorList>
            <person name="Varghese N."/>
            <person name="Submissions S."/>
        </authorList>
    </citation>
    <scope>NUCLEOTIDE SEQUENCE [LARGE SCALE GENOMIC DNA]</scope>
    <source>
        <strain evidence="3">ANC 5114</strain>
    </source>
</reference>
<protein>
    <submittedName>
        <fullName evidence="2">Uncharacterized protein</fullName>
    </submittedName>
</protein>
<gene>
    <name evidence="2" type="ORF">SAMN05444584_0386</name>
</gene>
<evidence type="ECO:0000256" key="1">
    <source>
        <dbReference type="SAM" id="Phobius"/>
    </source>
</evidence>
<keyword evidence="1" id="KW-0472">Membrane</keyword>
<name>A0A217ED99_9GAMM</name>
<accession>A0A217ED99</accession>
<keyword evidence="3" id="KW-1185">Reference proteome</keyword>
<evidence type="ECO:0000313" key="3">
    <source>
        <dbReference type="Proteomes" id="UP000243463"/>
    </source>
</evidence>
<sequence>MKYLTFSNFFKFYTLLFSGLVLFNIGVVFFNIITHNFNDLFSNVKSLVKFSIYLLLGLNYEDIINWLDQSMSKNSNL</sequence>
<feature type="transmembrane region" description="Helical" evidence="1">
    <location>
        <begin position="12"/>
        <end position="34"/>
    </location>
</feature>
<dbReference type="Proteomes" id="UP000243463">
    <property type="component" value="Unassembled WGS sequence"/>
</dbReference>